<evidence type="ECO:0000313" key="3">
    <source>
        <dbReference type="EMBL" id="PKZ64201.1"/>
    </source>
</evidence>
<proteinExistence type="predicted"/>
<evidence type="ECO:0000259" key="2">
    <source>
        <dbReference type="Pfam" id="PF13193"/>
    </source>
</evidence>
<sequence>MNHDILRPLSAWVIRQPDSPVIVCGGSTLTRRELHDRSERVAESLANQGIQAGDRVAIIGRPSADWAVVAVGIIKTRAVLCPLNERNGPVELSQAIAALEPSLIVAAEAFRPAVDAVVADRDIATPVTDLEAVALDTAPSTPVTRENLTVADDAPVAILSTSGSTGSPKGVVFTHDSLTNAFFEWCLQEPGFMRVRSLNVSSMAFGAGLLNGFLAPLVLGGSAVFLPDWNPRVALSLIRDSGITHLGATTIFYEQMASDPEFTDADLSSLTVAFTGGNPVTTELIRAWAAKGIGLRQVYGLTESQSNATVPTVEMAIHHPDSVGLGGILNTFTVRNADGNECAAGEAGEIWISGPGLAAGYWRDEQQTSANFVDGWLRTGDVAERDEDGLLRIVGRIKDVIISGGINIYAAELERVILELDGVLEVAVIGVADAQFGEAPAVLLRAGGGLSAQDVVTHCRSRLARFKAPRYVEFVADPLPRTAGMKIDKAPLRSRYADLPSWATPVSADALQGSA</sequence>
<dbReference type="Proteomes" id="UP000234662">
    <property type="component" value="Unassembled WGS sequence"/>
</dbReference>
<accession>A0A2I1R4Y9</accession>
<dbReference type="Gene3D" id="3.30.300.30">
    <property type="match status" value="1"/>
</dbReference>
<protein>
    <submittedName>
        <fullName evidence="3">Long-chain fatty acid--CoA ligase</fullName>
    </submittedName>
</protein>
<comment type="caution">
    <text evidence="3">The sequence shown here is derived from an EMBL/GenBank/DDBJ whole genome shotgun (WGS) entry which is preliminary data.</text>
</comment>
<dbReference type="EMBL" id="PKJC01000015">
    <property type="protein sequence ID" value="PKZ64201.1"/>
    <property type="molecule type" value="Genomic_DNA"/>
</dbReference>
<feature type="domain" description="AMP-binding enzyme C-terminal" evidence="2">
    <location>
        <begin position="412"/>
        <end position="483"/>
    </location>
</feature>
<dbReference type="InterPro" id="IPR000873">
    <property type="entry name" value="AMP-dep_synth/lig_dom"/>
</dbReference>
<dbReference type="PANTHER" id="PTHR43767">
    <property type="entry name" value="LONG-CHAIN-FATTY-ACID--COA LIGASE"/>
    <property type="match status" value="1"/>
</dbReference>
<reference evidence="3 4" key="1">
    <citation type="submission" date="2017-12" db="EMBL/GenBank/DDBJ databases">
        <title>Phylogenetic diversity of female urinary microbiome.</title>
        <authorList>
            <person name="Thomas-White K."/>
            <person name="Wolfe A.J."/>
        </authorList>
    </citation>
    <scope>NUCLEOTIDE SEQUENCE [LARGE SCALE GENOMIC DNA]</scope>
    <source>
        <strain evidence="3 4">UMB0777</strain>
    </source>
</reference>
<dbReference type="Pfam" id="PF00501">
    <property type="entry name" value="AMP-binding"/>
    <property type="match status" value="1"/>
</dbReference>
<dbReference type="AlphaFoldDB" id="A0A2I1R4Y9"/>
<organism evidence="3 4">
    <name type="scientific">Gordonia terrae</name>
    <dbReference type="NCBI Taxonomy" id="2055"/>
    <lineage>
        <taxon>Bacteria</taxon>
        <taxon>Bacillati</taxon>
        <taxon>Actinomycetota</taxon>
        <taxon>Actinomycetes</taxon>
        <taxon>Mycobacteriales</taxon>
        <taxon>Gordoniaceae</taxon>
        <taxon>Gordonia</taxon>
    </lineage>
</organism>
<dbReference type="RefSeq" id="WP_101821203.1">
    <property type="nucleotide sequence ID" value="NZ_PKJC01000015.1"/>
</dbReference>
<evidence type="ECO:0000313" key="4">
    <source>
        <dbReference type="Proteomes" id="UP000234662"/>
    </source>
</evidence>
<evidence type="ECO:0000259" key="1">
    <source>
        <dbReference type="Pfam" id="PF00501"/>
    </source>
</evidence>
<dbReference type="GO" id="GO:0016878">
    <property type="term" value="F:acid-thiol ligase activity"/>
    <property type="evidence" value="ECO:0007669"/>
    <property type="project" value="UniProtKB-ARBA"/>
</dbReference>
<gene>
    <name evidence="3" type="ORF">CYJ73_17745</name>
</gene>
<dbReference type="InterPro" id="IPR050237">
    <property type="entry name" value="ATP-dep_AMP-bd_enzyme"/>
</dbReference>
<dbReference type="InterPro" id="IPR045851">
    <property type="entry name" value="AMP-bd_C_sf"/>
</dbReference>
<dbReference type="Gene3D" id="3.40.50.12780">
    <property type="entry name" value="N-terminal domain of ligase-like"/>
    <property type="match status" value="1"/>
</dbReference>
<keyword evidence="3" id="KW-0436">Ligase</keyword>
<dbReference type="SUPFAM" id="SSF56801">
    <property type="entry name" value="Acetyl-CoA synthetase-like"/>
    <property type="match status" value="1"/>
</dbReference>
<dbReference type="InterPro" id="IPR025110">
    <property type="entry name" value="AMP-bd_C"/>
</dbReference>
<dbReference type="InterPro" id="IPR042099">
    <property type="entry name" value="ANL_N_sf"/>
</dbReference>
<name>A0A2I1R4Y9_9ACTN</name>
<dbReference type="PANTHER" id="PTHR43767:SF1">
    <property type="entry name" value="NONRIBOSOMAL PEPTIDE SYNTHASE PES1 (EUROFUNG)-RELATED"/>
    <property type="match status" value="1"/>
</dbReference>
<feature type="domain" description="AMP-dependent synthetase/ligase" evidence="1">
    <location>
        <begin position="12"/>
        <end position="362"/>
    </location>
</feature>
<dbReference type="Pfam" id="PF13193">
    <property type="entry name" value="AMP-binding_C"/>
    <property type="match status" value="1"/>
</dbReference>